<evidence type="ECO:0000256" key="1">
    <source>
        <dbReference type="SAM" id="MobiDB-lite"/>
    </source>
</evidence>
<reference evidence="2" key="1">
    <citation type="submission" date="2014-09" db="EMBL/GenBank/DDBJ databases">
        <authorList>
            <person name="Magalhaes I.L.F."/>
            <person name="Oliveira U."/>
            <person name="Santos F.R."/>
            <person name="Vidigal T.H.D.A."/>
            <person name="Brescovit A.D."/>
            <person name="Santos A.J."/>
        </authorList>
    </citation>
    <scope>NUCLEOTIDE SEQUENCE</scope>
    <source>
        <tissue evidence="2">Shoot tissue taken approximately 20 cm above the soil surface</tissue>
    </source>
</reference>
<evidence type="ECO:0000313" key="2">
    <source>
        <dbReference type="EMBL" id="JAE38219.1"/>
    </source>
</evidence>
<dbReference type="EMBL" id="GBRH01159677">
    <property type="protein sequence ID" value="JAE38219.1"/>
    <property type="molecule type" value="Transcribed_RNA"/>
</dbReference>
<dbReference type="AlphaFoldDB" id="A0A0A9HQW6"/>
<proteinExistence type="predicted"/>
<feature type="region of interest" description="Disordered" evidence="1">
    <location>
        <begin position="19"/>
        <end position="43"/>
    </location>
</feature>
<feature type="compositionally biased region" description="Basic and acidic residues" evidence="1">
    <location>
        <begin position="33"/>
        <end position="43"/>
    </location>
</feature>
<protein>
    <submittedName>
        <fullName evidence="2">Uncharacterized protein</fullName>
    </submittedName>
</protein>
<accession>A0A0A9HQW6</accession>
<name>A0A0A9HQW6_ARUDO</name>
<sequence length="105" mass="12163">MKRSIETLTEGERVVRITNRRRGGGGDGRRRRVEAERHRGERPAVRLRRAAAALRALQPPHRPRLPLPPRWRQWIRKDHTLEDSCGKAHGWGKGCCPCSQWFSIP</sequence>
<reference evidence="2" key="2">
    <citation type="journal article" date="2015" name="Data Brief">
        <title>Shoot transcriptome of the giant reed, Arundo donax.</title>
        <authorList>
            <person name="Barrero R.A."/>
            <person name="Guerrero F.D."/>
            <person name="Moolhuijzen P."/>
            <person name="Goolsby J.A."/>
            <person name="Tidwell J."/>
            <person name="Bellgard S.E."/>
            <person name="Bellgard M.I."/>
        </authorList>
    </citation>
    <scope>NUCLEOTIDE SEQUENCE</scope>
    <source>
        <tissue evidence="2">Shoot tissue taken approximately 20 cm above the soil surface</tissue>
    </source>
</reference>
<organism evidence="2">
    <name type="scientific">Arundo donax</name>
    <name type="common">Giant reed</name>
    <name type="synonym">Donax arundinaceus</name>
    <dbReference type="NCBI Taxonomy" id="35708"/>
    <lineage>
        <taxon>Eukaryota</taxon>
        <taxon>Viridiplantae</taxon>
        <taxon>Streptophyta</taxon>
        <taxon>Embryophyta</taxon>
        <taxon>Tracheophyta</taxon>
        <taxon>Spermatophyta</taxon>
        <taxon>Magnoliopsida</taxon>
        <taxon>Liliopsida</taxon>
        <taxon>Poales</taxon>
        <taxon>Poaceae</taxon>
        <taxon>PACMAD clade</taxon>
        <taxon>Arundinoideae</taxon>
        <taxon>Arundineae</taxon>
        <taxon>Arundo</taxon>
    </lineage>
</organism>